<gene>
    <name evidence="5" type="ORF">GJ746_19165</name>
</gene>
<proteinExistence type="predicted"/>
<dbReference type="SUPFAM" id="SSF64288">
    <property type="entry name" value="Chorismate lyase-like"/>
    <property type="match status" value="1"/>
</dbReference>
<accession>A0A6B8MS35</accession>
<dbReference type="CDD" id="cd07377">
    <property type="entry name" value="WHTH_GntR"/>
    <property type="match status" value="1"/>
</dbReference>
<dbReference type="AlphaFoldDB" id="A0A6B8MS35"/>
<keyword evidence="3" id="KW-0804">Transcription</keyword>
<dbReference type="InterPro" id="IPR036390">
    <property type="entry name" value="WH_DNA-bd_sf"/>
</dbReference>
<evidence type="ECO:0000259" key="4">
    <source>
        <dbReference type="PROSITE" id="PS50949"/>
    </source>
</evidence>
<evidence type="ECO:0000256" key="2">
    <source>
        <dbReference type="ARBA" id="ARBA00023125"/>
    </source>
</evidence>
<dbReference type="InterPro" id="IPR050679">
    <property type="entry name" value="Bact_HTH_transcr_reg"/>
</dbReference>
<dbReference type="PROSITE" id="PS50949">
    <property type="entry name" value="HTH_GNTR"/>
    <property type="match status" value="1"/>
</dbReference>
<feature type="domain" description="HTH gntR-type" evidence="4">
    <location>
        <begin position="7"/>
        <end position="75"/>
    </location>
</feature>
<dbReference type="RefSeq" id="WP_154681612.1">
    <property type="nucleotide sequence ID" value="NZ_CP046115.1"/>
</dbReference>
<dbReference type="GO" id="GO:0045892">
    <property type="term" value="P:negative regulation of DNA-templated transcription"/>
    <property type="evidence" value="ECO:0007669"/>
    <property type="project" value="TreeGrafter"/>
</dbReference>
<dbReference type="InterPro" id="IPR036388">
    <property type="entry name" value="WH-like_DNA-bd_sf"/>
</dbReference>
<name>A0A6B8MS35_KLEOX</name>
<dbReference type="InterPro" id="IPR000524">
    <property type="entry name" value="Tscrpt_reg_HTH_GntR"/>
</dbReference>
<sequence length="243" mass="28081">MRATAQSTKYQAIKAALLDEIRNGTFKPGEKFYSESELKERYSVSSATVIRAIHEMVNEGYLVRYQGKGTFVSKAKRNENIIFSESDRDMKGMQSVKVITCTTENDISIQEKLGLDATEEYYRISRLKFDSGKPYAFQISYIPVRYFERKLLVNNSALNSIYEAFKVNHGLDMYAMPYRQTICAITDVSPDVQDHLVLSNQQPVIVMKRYTYNEQAQVIEYIETYKRLESFYIEIRTPDKGPG</sequence>
<evidence type="ECO:0000256" key="3">
    <source>
        <dbReference type="ARBA" id="ARBA00023163"/>
    </source>
</evidence>
<reference evidence="5 6" key="1">
    <citation type="submission" date="2019-11" db="EMBL/GenBank/DDBJ databases">
        <title>Isolation and Application of One Kind of P-Hydroxybenzoic Acid Degrading Bacterium in Mitigating Cropping Obstacle of Cucumber.</title>
        <authorList>
            <person name="Wu F."/>
            <person name="An Y."/>
        </authorList>
    </citation>
    <scope>NUCLEOTIDE SEQUENCE [LARGE SCALE GENOMIC DNA]</scope>
    <source>
        <strain evidence="5 6">P620</strain>
    </source>
</reference>
<evidence type="ECO:0000256" key="1">
    <source>
        <dbReference type="ARBA" id="ARBA00023015"/>
    </source>
</evidence>
<dbReference type="Gene3D" id="3.40.1410.10">
    <property type="entry name" value="Chorismate lyase-like"/>
    <property type="match status" value="1"/>
</dbReference>
<dbReference type="OrthoDB" id="6626198at2"/>
<dbReference type="SUPFAM" id="SSF46785">
    <property type="entry name" value="Winged helix' DNA-binding domain"/>
    <property type="match status" value="1"/>
</dbReference>
<dbReference type="GO" id="GO:0003677">
    <property type="term" value="F:DNA binding"/>
    <property type="evidence" value="ECO:0007669"/>
    <property type="project" value="UniProtKB-KW"/>
</dbReference>
<evidence type="ECO:0000313" key="6">
    <source>
        <dbReference type="Proteomes" id="UP000427108"/>
    </source>
</evidence>
<dbReference type="PANTHER" id="PTHR44846">
    <property type="entry name" value="MANNOSYL-D-GLYCERATE TRANSPORT/METABOLISM SYSTEM REPRESSOR MNGR-RELATED"/>
    <property type="match status" value="1"/>
</dbReference>
<dbReference type="Proteomes" id="UP000427108">
    <property type="component" value="Chromosome"/>
</dbReference>
<keyword evidence="1" id="KW-0805">Transcription regulation</keyword>
<dbReference type="InterPro" id="IPR028978">
    <property type="entry name" value="Chorismate_lyase_/UTRA_dom_sf"/>
</dbReference>
<dbReference type="Pfam" id="PF07702">
    <property type="entry name" value="UTRA"/>
    <property type="match status" value="1"/>
</dbReference>
<keyword evidence="2" id="KW-0238">DNA-binding</keyword>
<organism evidence="5 6">
    <name type="scientific">Klebsiella oxytoca</name>
    <dbReference type="NCBI Taxonomy" id="571"/>
    <lineage>
        <taxon>Bacteria</taxon>
        <taxon>Pseudomonadati</taxon>
        <taxon>Pseudomonadota</taxon>
        <taxon>Gammaproteobacteria</taxon>
        <taxon>Enterobacterales</taxon>
        <taxon>Enterobacteriaceae</taxon>
        <taxon>Klebsiella/Raoultella group</taxon>
        <taxon>Klebsiella</taxon>
    </lineage>
</organism>
<dbReference type="PANTHER" id="PTHR44846:SF17">
    <property type="entry name" value="GNTR-FAMILY TRANSCRIPTIONAL REGULATOR"/>
    <property type="match status" value="1"/>
</dbReference>
<dbReference type="EMBL" id="CP046115">
    <property type="protein sequence ID" value="QGN39282.1"/>
    <property type="molecule type" value="Genomic_DNA"/>
</dbReference>
<dbReference type="Gene3D" id="1.10.10.10">
    <property type="entry name" value="Winged helix-like DNA-binding domain superfamily/Winged helix DNA-binding domain"/>
    <property type="match status" value="1"/>
</dbReference>
<dbReference type="SMART" id="SM00345">
    <property type="entry name" value="HTH_GNTR"/>
    <property type="match status" value="1"/>
</dbReference>
<protein>
    <submittedName>
        <fullName evidence="5">UTRA domain-containing protein</fullName>
    </submittedName>
</protein>
<dbReference type="GO" id="GO:0003700">
    <property type="term" value="F:DNA-binding transcription factor activity"/>
    <property type="evidence" value="ECO:0007669"/>
    <property type="project" value="InterPro"/>
</dbReference>
<dbReference type="InterPro" id="IPR011663">
    <property type="entry name" value="UTRA"/>
</dbReference>
<dbReference type="SMART" id="SM00866">
    <property type="entry name" value="UTRA"/>
    <property type="match status" value="1"/>
</dbReference>
<evidence type="ECO:0000313" key="5">
    <source>
        <dbReference type="EMBL" id="QGN39282.1"/>
    </source>
</evidence>
<dbReference type="Pfam" id="PF00392">
    <property type="entry name" value="GntR"/>
    <property type="match status" value="1"/>
</dbReference>